<sequence length="390" mass="43754">MSSAPDEEEFYETTAYLRVASLAIAGYSFIETAPSILKYNGTLDLKLWLFLLAFHHRILSALLPPSIGLQSLPGHGFPDDLRNQSVQSINPVKTYRNDTDIFICIDKRDRMVGHILQKDTNLVRESSLNAFVTSCRGKFNSESVPLNAWVYYVAAIIYDLGVTIISVGYLLKHKHTTVSHTMYAVKNYKIVWAILLCANRHYVLTVRLAVGSFTDKVDYSSFIQMAGVNVVNLIIYRQNSDYLQTAGASLGYAATWIFTQRLLIHLHEMSLERRNESMYAAYTISQTISSAQAVNRAVRSQFEPKASLHDSLELTNPDFDLDTMEAGLTRDSSDDVSSVQVRVEKTVTIQRRPSTKKELEDYSRHAVSAVTNATTDGTRTISVVSTGKKR</sequence>
<evidence type="ECO:0000313" key="3">
    <source>
        <dbReference type="Proteomes" id="UP001437256"/>
    </source>
</evidence>
<keyword evidence="1" id="KW-0812">Transmembrane</keyword>
<keyword evidence="3" id="KW-1185">Reference proteome</keyword>
<accession>A0ABR3AFP9</accession>
<dbReference type="Proteomes" id="UP001437256">
    <property type="component" value="Unassembled WGS sequence"/>
</dbReference>
<comment type="caution">
    <text evidence="2">The sequence shown here is derived from an EMBL/GenBank/DDBJ whole genome shotgun (WGS) entry which is preliminary data.</text>
</comment>
<keyword evidence="1" id="KW-0472">Membrane</keyword>
<keyword evidence="1" id="KW-1133">Transmembrane helix</keyword>
<proteinExistence type="predicted"/>
<feature type="transmembrane region" description="Helical" evidence="1">
    <location>
        <begin position="149"/>
        <end position="171"/>
    </location>
</feature>
<name>A0ABR3AFP9_9AGAR</name>
<evidence type="ECO:0000256" key="1">
    <source>
        <dbReference type="SAM" id="Phobius"/>
    </source>
</evidence>
<dbReference type="EMBL" id="JBBXMP010000001">
    <property type="protein sequence ID" value="KAL0072761.1"/>
    <property type="molecule type" value="Genomic_DNA"/>
</dbReference>
<evidence type="ECO:0000313" key="2">
    <source>
        <dbReference type="EMBL" id="KAL0072761.1"/>
    </source>
</evidence>
<gene>
    <name evidence="2" type="ORF">AAF712_000524</name>
</gene>
<organism evidence="2 3">
    <name type="scientific">Marasmius tenuissimus</name>
    <dbReference type="NCBI Taxonomy" id="585030"/>
    <lineage>
        <taxon>Eukaryota</taxon>
        <taxon>Fungi</taxon>
        <taxon>Dikarya</taxon>
        <taxon>Basidiomycota</taxon>
        <taxon>Agaricomycotina</taxon>
        <taxon>Agaricomycetes</taxon>
        <taxon>Agaricomycetidae</taxon>
        <taxon>Agaricales</taxon>
        <taxon>Marasmiineae</taxon>
        <taxon>Marasmiaceae</taxon>
        <taxon>Marasmius</taxon>
    </lineage>
</organism>
<protein>
    <submittedName>
        <fullName evidence="2">Uncharacterized protein</fullName>
    </submittedName>
</protein>
<reference evidence="2 3" key="1">
    <citation type="submission" date="2024-05" db="EMBL/GenBank/DDBJ databases">
        <title>A draft genome resource for the thread blight pathogen Marasmius tenuissimus strain MS-2.</title>
        <authorList>
            <person name="Yulfo-Soto G.E."/>
            <person name="Baruah I.K."/>
            <person name="Amoako-Attah I."/>
            <person name="Bukari Y."/>
            <person name="Meinhardt L.W."/>
            <person name="Bailey B.A."/>
            <person name="Cohen S.P."/>
        </authorList>
    </citation>
    <scope>NUCLEOTIDE SEQUENCE [LARGE SCALE GENOMIC DNA]</scope>
    <source>
        <strain evidence="2 3">MS-2</strain>
    </source>
</reference>